<evidence type="ECO:0000259" key="2">
    <source>
        <dbReference type="Pfam" id="PF07589"/>
    </source>
</evidence>
<feature type="transmembrane region" description="Helical" evidence="1">
    <location>
        <begin position="23"/>
        <end position="39"/>
    </location>
</feature>
<keyword evidence="1" id="KW-0812">Transmembrane</keyword>
<protein>
    <submittedName>
        <fullName evidence="3">PEP-CTERM sorting domain-containing protein</fullName>
    </submittedName>
</protein>
<dbReference type="InterPro" id="IPR024038">
    <property type="entry name" value="MYXO-CTERM"/>
</dbReference>
<keyword evidence="1" id="KW-1133">Transmembrane helix</keyword>
<evidence type="ECO:0000313" key="4">
    <source>
        <dbReference type="Proteomes" id="UP000825679"/>
    </source>
</evidence>
<keyword evidence="1" id="KW-0472">Membrane</keyword>
<keyword evidence="4" id="KW-1185">Reference proteome</keyword>
<dbReference type="NCBIfam" id="TIGR02595">
    <property type="entry name" value="PEP_CTERM"/>
    <property type="match status" value="1"/>
</dbReference>
<gene>
    <name evidence="3" type="ORF">K4H28_02145</name>
</gene>
<dbReference type="NCBIfam" id="TIGR03901">
    <property type="entry name" value="MYXO-CTERM"/>
    <property type="match status" value="1"/>
</dbReference>
<reference evidence="3 4" key="1">
    <citation type="submission" date="2021-08" db="EMBL/GenBank/DDBJ databases">
        <title>complete genome sequencing of Deefgea sp. D25.</title>
        <authorList>
            <person name="Bae J.-W."/>
            <person name="Gim D.-H."/>
        </authorList>
    </citation>
    <scope>NUCLEOTIDE SEQUENCE [LARGE SCALE GENOMIC DNA]</scope>
    <source>
        <strain evidence="3 4">D25</strain>
    </source>
</reference>
<feature type="domain" description="Ice-binding protein C-terminal" evidence="2">
    <location>
        <begin position="19"/>
        <end position="42"/>
    </location>
</feature>
<dbReference type="Pfam" id="PF07589">
    <property type="entry name" value="PEP-CTERM"/>
    <property type="match status" value="1"/>
</dbReference>
<dbReference type="InterPro" id="IPR013424">
    <property type="entry name" value="Ice-binding_C"/>
</dbReference>
<dbReference type="Proteomes" id="UP000825679">
    <property type="component" value="Chromosome"/>
</dbReference>
<accession>A0ABX8Z9Z1</accession>
<organism evidence="3 4">
    <name type="scientific">Deefgea tanakiae</name>
    <dbReference type="NCBI Taxonomy" id="2865840"/>
    <lineage>
        <taxon>Bacteria</taxon>
        <taxon>Pseudomonadati</taxon>
        <taxon>Pseudomonadota</taxon>
        <taxon>Betaproteobacteria</taxon>
        <taxon>Neisseriales</taxon>
        <taxon>Chitinibacteraceae</taxon>
        <taxon>Deefgea</taxon>
    </lineage>
</organism>
<dbReference type="EMBL" id="CP081150">
    <property type="protein sequence ID" value="QZA79402.1"/>
    <property type="molecule type" value="Genomic_DNA"/>
</dbReference>
<evidence type="ECO:0000313" key="3">
    <source>
        <dbReference type="EMBL" id="QZA79402.1"/>
    </source>
</evidence>
<name>A0ABX8Z9Z1_9NEIS</name>
<proteinExistence type="predicted"/>
<evidence type="ECO:0000256" key="1">
    <source>
        <dbReference type="SAM" id="Phobius"/>
    </source>
</evidence>
<sequence length="47" mass="5104">MKGQVELGYEPFKGTVMTPVPEPETYALMGLGLVGLLAARRRKAKQA</sequence>